<keyword evidence="3" id="KW-1185">Reference proteome</keyword>
<organism evidence="2 3">
    <name type="scientific">Furculomyces boomerangus</name>
    <dbReference type="NCBI Taxonomy" id="61424"/>
    <lineage>
        <taxon>Eukaryota</taxon>
        <taxon>Fungi</taxon>
        <taxon>Fungi incertae sedis</taxon>
        <taxon>Zoopagomycota</taxon>
        <taxon>Kickxellomycotina</taxon>
        <taxon>Harpellomycetes</taxon>
        <taxon>Harpellales</taxon>
        <taxon>Harpellaceae</taxon>
        <taxon>Furculomyces</taxon>
    </lineage>
</organism>
<feature type="region of interest" description="Disordered" evidence="1">
    <location>
        <begin position="1"/>
        <end position="58"/>
    </location>
</feature>
<feature type="compositionally biased region" description="Polar residues" evidence="1">
    <location>
        <begin position="1"/>
        <end position="11"/>
    </location>
</feature>
<dbReference type="EMBL" id="MBFT01000092">
    <property type="protein sequence ID" value="PVU98014.1"/>
    <property type="molecule type" value="Genomic_DNA"/>
</dbReference>
<evidence type="ECO:0000313" key="3">
    <source>
        <dbReference type="Proteomes" id="UP000245699"/>
    </source>
</evidence>
<proteinExistence type="predicted"/>
<dbReference type="Proteomes" id="UP000245699">
    <property type="component" value="Unassembled WGS sequence"/>
</dbReference>
<evidence type="ECO:0000256" key="1">
    <source>
        <dbReference type="SAM" id="MobiDB-lite"/>
    </source>
</evidence>
<feature type="compositionally biased region" description="Basic and acidic residues" evidence="1">
    <location>
        <begin position="37"/>
        <end position="56"/>
    </location>
</feature>
<evidence type="ECO:0000313" key="2">
    <source>
        <dbReference type="EMBL" id="PVU98014.1"/>
    </source>
</evidence>
<name>A0A2T9Z0G0_9FUNG</name>
<gene>
    <name evidence="2" type="ORF">BB559_001833</name>
</gene>
<feature type="compositionally biased region" description="Basic and acidic residues" evidence="1">
    <location>
        <begin position="12"/>
        <end position="27"/>
    </location>
</feature>
<dbReference type="AlphaFoldDB" id="A0A2T9Z0G0"/>
<accession>A0A2T9Z0G0</accession>
<reference evidence="2 3" key="1">
    <citation type="journal article" date="2018" name="MBio">
        <title>Comparative Genomics Reveals the Core Gene Toolbox for the Fungus-Insect Symbiosis.</title>
        <authorList>
            <person name="Wang Y."/>
            <person name="Stata M."/>
            <person name="Wang W."/>
            <person name="Stajich J.E."/>
            <person name="White M.M."/>
            <person name="Moncalvo J.M."/>
        </authorList>
    </citation>
    <scope>NUCLEOTIDE SEQUENCE [LARGE SCALE GENOMIC DNA]</scope>
    <source>
        <strain evidence="2 3">AUS-77-4</strain>
    </source>
</reference>
<sequence>MKQSKSLNNQREYLRDNLMEDTKDKVSKKTRNSHKTKPLDSSKVHKMSKKELSETNRKHHDSLITKNILLFTLFVLKTTRNDLFCSKTSHFKYKLETKQKAMSDIGLKYCYGILNSSCLPIGVFRCLYNFSDIESIYQNTIGCKYEQTIKDSEWHILECNGRVPLLISDFETNSIKEKNRRKSSLKLKMDHLKLKMFGDSKLKGQNETEEKITKVKEKLKNTSISQNTYFSFVQQNKPKIQLIAKIKSKLSN</sequence>
<comment type="caution">
    <text evidence="2">The sequence shown here is derived from an EMBL/GenBank/DDBJ whole genome shotgun (WGS) entry which is preliminary data.</text>
</comment>
<protein>
    <submittedName>
        <fullName evidence="2">Uncharacterized protein</fullName>
    </submittedName>
</protein>